<keyword evidence="2" id="KW-1185">Reference proteome</keyword>
<dbReference type="InterPro" id="IPR036249">
    <property type="entry name" value="Thioredoxin-like_sf"/>
</dbReference>
<dbReference type="SUPFAM" id="SSF52833">
    <property type="entry name" value="Thioredoxin-like"/>
    <property type="match status" value="1"/>
</dbReference>
<proteinExistence type="predicted"/>
<sequence>MIIGPRTCMTWVTPSLVYNGEDEGSGTTTAFPGERDSALSLVAISSSGPADLKIAAFSPPPPEAENYDLYGDEVSSPGFDAGDSGQHGGYSYFTCGGSGQSGFNFKPGGWQNMGGQEGGYQYGNRRPAESIPSVNSQLYRNEIVNNGMTWPLLFYISNLRGIQYYESVIEEVAASLQGALKVGSISRDSDASFCKELGVYPRREPKIFVYSYASGEKGVISRVCWWFRCKIPEKFLSRSFAQIFDLGNLNIDSEPGKLPKVLLLS</sequence>
<accession>A0AAV6X3T5</accession>
<evidence type="ECO:0000313" key="2">
    <source>
        <dbReference type="Proteomes" id="UP000826271"/>
    </source>
</evidence>
<dbReference type="EMBL" id="WHWC01000009">
    <property type="protein sequence ID" value="KAG8377049.1"/>
    <property type="molecule type" value="Genomic_DNA"/>
</dbReference>
<organism evidence="1 2">
    <name type="scientific">Buddleja alternifolia</name>
    <dbReference type="NCBI Taxonomy" id="168488"/>
    <lineage>
        <taxon>Eukaryota</taxon>
        <taxon>Viridiplantae</taxon>
        <taxon>Streptophyta</taxon>
        <taxon>Embryophyta</taxon>
        <taxon>Tracheophyta</taxon>
        <taxon>Spermatophyta</taxon>
        <taxon>Magnoliopsida</taxon>
        <taxon>eudicotyledons</taxon>
        <taxon>Gunneridae</taxon>
        <taxon>Pentapetalae</taxon>
        <taxon>asterids</taxon>
        <taxon>lamiids</taxon>
        <taxon>Lamiales</taxon>
        <taxon>Scrophulariaceae</taxon>
        <taxon>Buddlejeae</taxon>
        <taxon>Buddleja</taxon>
    </lineage>
</organism>
<name>A0AAV6X3T5_9LAMI</name>
<dbReference type="Proteomes" id="UP000826271">
    <property type="component" value="Unassembled WGS sequence"/>
</dbReference>
<gene>
    <name evidence="1" type="ORF">BUALT_Bualt09G0127600</name>
</gene>
<dbReference type="PANTHER" id="PTHR45184">
    <property type="entry name" value="DNAJ PROTEIN ERDJ3A"/>
    <property type="match status" value="1"/>
</dbReference>
<dbReference type="InterPro" id="IPR052842">
    <property type="entry name" value="ER_Co-chaperone"/>
</dbReference>
<dbReference type="AlphaFoldDB" id="A0AAV6X3T5"/>
<dbReference type="PANTHER" id="PTHR45184:SF1">
    <property type="entry name" value="DNAJ PROTEIN ERDJ3A"/>
    <property type="match status" value="1"/>
</dbReference>
<evidence type="ECO:0000313" key="1">
    <source>
        <dbReference type="EMBL" id="KAG8377049.1"/>
    </source>
</evidence>
<protein>
    <submittedName>
        <fullName evidence="1">Uncharacterized protein</fullName>
    </submittedName>
</protein>
<reference evidence="1" key="1">
    <citation type="submission" date="2019-10" db="EMBL/GenBank/DDBJ databases">
        <authorList>
            <person name="Zhang R."/>
            <person name="Pan Y."/>
            <person name="Wang J."/>
            <person name="Ma R."/>
            <person name="Yu S."/>
        </authorList>
    </citation>
    <scope>NUCLEOTIDE SEQUENCE</scope>
    <source>
        <strain evidence="1">LA-IB0</strain>
        <tissue evidence="1">Leaf</tissue>
    </source>
</reference>
<comment type="caution">
    <text evidence="1">The sequence shown here is derived from an EMBL/GenBank/DDBJ whole genome shotgun (WGS) entry which is preliminary data.</text>
</comment>